<feature type="region of interest" description="Disordered" evidence="1">
    <location>
        <begin position="68"/>
        <end position="89"/>
    </location>
</feature>
<feature type="compositionally biased region" description="Basic and acidic residues" evidence="1">
    <location>
        <begin position="72"/>
        <end position="89"/>
    </location>
</feature>
<evidence type="ECO:0000313" key="3">
    <source>
        <dbReference type="Proteomes" id="UP000075260"/>
    </source>
</evidence>
<dbReference type="Proteomes" id="UP000075260">
    <property type="component" value="Unassembled WGS sequence"/>
</dbReference>
<sequence length="160" mass="18460">MPLAMHCGARLRFLPPELCTHLAPEDVRVILRDGRRKRERDGSVLGPCWVARVEVDIGALRPQHAATELADEDLRPRPLPRTSHESRPHRIRQRIGDLLHDGRSCYKPDRARRFVTPYRALPCSDRLGSQRHEAVKELQKTREHSFYVRDDDVQVRGHGA</sequence>
<dbReference type="AlphaFoldDB" id="A0A150QE98"/>
<protein>
    <submittedName>
        <fullName evidence="2">Uncharacterized protein</fullName>
    </submittedName>
</protein>
<evidence type="ECO:0000256" key="1">
    <source>
        <dbReference type="SAM" id="MobiDB-lite"/>
    </source>
</evidence>
<evidence type="ECO:0000313" key="2">
    <source>
        <dbReference type="EMBL" id="KYF66327.1"/>
    </source>
</evidence>
<accession>A0A150QE98</accession>
<organism evidence="2 3">
    <name type="scientific">Sorangium cellulosum</name>
    <name type="common">Polyangium cellulosum</name>
    <dbReference type="NCBI Taxonomy" id="56"/>
    <lineage>
        <taxon>Bacteria</taxon>
        <taxon>Pseudomonadati</taxon>
        <taxon>Myxococcota</taxon>
        <taxon>Polyangia</taxon>
        <taxon>Polyangiales</taxon>
        <taxon>Polyangiaceae</taxon>
        <taxon>Sorangium</taxon>
    </lineage>
</organism>
<comment type="caution">
    <text evidence="2">The sequence shown here is derived from an EMBL/GenBank/DDBJ whole genome shotgun (WGS) entry which is preliminary data.</text>
</comment>
<gene>
    <name evidence="2" type="ORF">BE15_01660</name>
</gene>
<reference evidence="2 3" key="1">
    <citation type="submission" date="2014-02" db="EMBL/GenBank/DDBJ databases">
        <title>The small core and large imbalanced accessory genome model reveals a collaborative survival strategy of Sorangium cellulosum strains in nature.</title>
        <authorList>
            <person name="Han K."/>
            <person name="Peng R."/>
            <person name="Blom J."/>
            <person name="Li Y.-Z."/>
        </authorList>
    </citation>
    <scope>NUCLEOTIDE SEQUENCE [LARGE SCALE GENOMIC DNA]</scope>
    <source>
        <strain evidence="2 3">So0008-312</strain>
    </source>
</reference>
<name>A0A150QE98_SORCE</name>
<dbReference type="EMBL" id="JEMA01000754">
    <property type="protein sequence ID" value="KYF66327.1"/>
    <property type="molecule type" value="Genomic_DNA"/>
</dbReference>
<proteinExistence type="predicted"/>